<reference evidence="1 2" key="1">
    <citation type="submission" date="2023-07" db="EMBL/GenBank/DDBJ databases">
        <title>Sequencing the genomes of 1000 actinobacteria strains.</title>
        <authorList>
            <person name="Klenk H.-P."/>
        </authorList>
    </citation>
    <scope>NUCLEOTIDE SEQUENCE [LARGE SCALE GENOMIC DNA]</scope>
    <source>
        <strain evidence="1 2">DSM 44724</strain>
    </source>
</reference>
<gene>
    <name evidence="1" type="ORF">J2S69_000562</name>
</gene>
<evidence type="ECO:0000313" key="2">
    <source>
        <dbReference type="Proteomes" id="UP001183604"/>
    </source>
</evidence>
<evidence type="ECO:0008006" key="3">
    <source>
        <dbReference type="Google" id="ProtNLM"/>
    </source>
</evidence>
<protein>
    <recommendedName>
        <fullName evidence="3">Recombination endonuclease VII</fullName>
    </recommendedName>
</protein>
<accession>A0ABU2ALI3</accession>
<organism evidence="1 2">
    <name type="scientific">Glycomyces lechevalierae</name>
    <dbReference type="NCBI Taxonomy" id="256034"/>
    <lineage>
        <taxon>Bacteria</taxon>
        <taxon>Bacillati</taxon>
        <taxon>Actinomycetota</taxon>
        <taxon>Actinomycetes</taxon>
        <taxon>Glycomycetales</taxon>
        <taxon>Glycomycetaceae</taxon>
        <taxon>Glycomyces</taxon>
    </lineage>
</organism>
<dbReference type="RefSeq" id="WP_310283848.1">
    <property type="nucleotide sequence ID" value="NZ_BAAAOM010000002.1"/>
</dbReference>
<dbReference type="Proteomes" id="UP001183604">
    <property type="component" value="Unassembled WGS sequence"/>
</dbReference>
<dbReference type="EMBL" id="JAVDYD010000001">
    <property type="protein sequence ID" value="MDR7336843.1"/>
    <property type="molecule type" value="Genomic_DNA"/>
</dbReference>
<name>A0ABU2ALI3_9ACTN</name>
<evidence type="ECO:0000313" key="1">
    <source>
        <dbReference type="EMBL" id="MDR7336843.1"/>
    </source>
</evidence>
<comment type="caution">
    <text evidence="1">The sequence shown here is derived from an EMBL/GenBank/DDBJ whole genome shotgun (WGS) entry which is preliminary data.</text>
</comment>
<sequence>MFLEWDKDDRDKAIWHHLRERSRCKGCGTLPDEWDETKGGSRHAYAVAEHQCRGCQLLESHRETVSKRPAMHRRGLQVYLDPPRRI</sequence>
<proteinExistence type="predicted"/>
<keyword evidence="2" id="KW-1185">Reference proteome</keyword>